<feature type="domain" description="TRNA-binding" evidence="4">
    <location>
        <begin position="41"/>
        <end position="159"/>
    </location>
</feature>
<dbReference type="Pfam" id="PF03483">
    <property type="entry name" value="B3_4"/>
    <property type="match status" value="1"/>
</dbReference>
<dbReference type="InterPro" id="IPR045060">
    <property type="entry name" value="Phe-tRNA-ligase_IIc_bsu"/>
</dbReference>
<evidence type="ECO:0000256" key="2">
    <source>
        <dbReference type="ARBA" id="ARBA00022884"/>
    </source>
</evidence>
<keyword evidence="5" id="KW-0436">Ligase</keyword>
<dbReference type="InterPro" id="IPR005146">
    <property type="entry name" value="B3/B4_tRNA-bd"/>
</dbReference>
<sequence>MNLLAPYSWIKEFVKTDLPADEFARRISLSGPSVERINHLSRGFEKIVVGKVLKIQKHPNADKLRVAIVDVGKEELSIVCGGSNLAEGMKVAVARVGAAVRWHGEGDPVELAATEIRGVKSFGMICAANEIGLFDFFPHAEREILDLSWSDAQPGMNVASALGLDDVVFDIEVTTNRVDAFSMKGLAREASAILGAKFQVPNSKSQIPSPKFQVPTITVQALKLCPRYQAAVIEGVKVGESPWWLRRRLIEAGHRPINNIVDVTNYVMLELGQPMHAFDAGSFQEGSIVVRTAERGETIRALDGKDYELAPEMLVIADAKRPVAIAGVIGGEDSGVTAKTGKIVLESATFDSASVRKTSRSLGIQTDASLRFDKGL</sequence>
<dbReference type="EMBL" id="MGEG01000025">
    <property type="protein sequence ID" value="OGL78897.1"/>
    <property type="molecule type" value="Genomic_DNA"/>
</dbReference>
<accession>A0A1F7UMH8</accession>
<dbReference type="InterPro" id="IPR002547">
    <property type="entry name" value="tRNA-bd_dom"/>
</dbReference>
<dbReference type="Pfam" id="PF01588">
    <property type="entry name" value="tRNA_bind"/>
    <property type="match status" value="1"/>
</dbReference>
<dbReference type="InterPro" id="IPR012340">
    <property type="entry name" value="NA-bd_OB-fold"/>
</dbReference>
<proteinExistence type="predicted"/>
<dbReference type="NCBIfam" id="TIGR00472">
    <property type="entry name" value="pheT_bact"/>
    <property type="match status" value="1"/>
</dbReference>
<dbReference type="InterPro" id="IPR033714">
    <property type="entry name" value="tRNA_bind_bactPheRS"/>
</dbReference>
<dbReference type="Gene3D" id="3.50.40.10">
    <property type="entry name" value="Phenylalanyl-trna Synthetase, Chain B, domain 3"/>
    <property type="match status" value="1"/>
</dbReference>
<reference evidence="5 6" key="1">
    <citation type="journal article" date="2016" name="Nat. Commun.">
        <title>Thousands of microbial genomes shed light on interconnected biogeochemical processes in an aquifer system.</title>
        <authorList>
            <person name="Anantharaman K."/>
            <person name="Brown C.T."/>
            <person name="Hug L.A."/>
            <person name="Sharon I."/>
            <person name="Castelle C.J."/>
            <person name="Probst A.J."/>
            <person name="Thomas B.C."/>
            <person name="Singh A."/>
            <person name="Wilkins M.J."/>
            <person name="Karaoz U."/>
            <person name="Brodie E.L."/>
            <person name="Williams K.H."/>
            <person name="Hubbard S.S."/>
            <person name="Banfield J.F."/>
        </authorList>
    </citation>
    <scope>NUCLEOTIDE SEQUENCE [LARGE SCALE GENOMIC DNA]</scope>
</reference>
<protein>
    <submittedName>
        <fullName evidence="5">Phenylalanine--tRNA ligase subunit beta</fullName>
    </submittedName>
</protein>
<dbReference type="Gene3D" id="2.40.50.140">
    <property type="entry name" value="Nucleic acid-binding proteins"/>
    <property type="match status" value="1"/>
</dbReference>
<feature type="non-terminal residue" evidence="5">
    <location>
        <position position="376"/>
    </location>
</feature>
<keyword evidence="1 3" id="KW-0820">tRNA-binding</keyword>
<evidence type="ECO:0000256" key="3">
    <source>
        <dbReference type="PROSITE-ProRule" id="PRU00209"/>
    </source>
</evidence>
<dbReference type="Gene3D" id="3.30.56.10">
    <property type="match status" value="1"/>
</dbReference>
<dbReference type="PANTHER" id="PTHR10947">
    <property type="entry name" value="PHENYLALANYL-TRNA SYNTHETASE BETA CHAIN AND LEUCINE-RICH REPEAT-CONTAINING PROTEIN 47"/>
    <property type="match status" value="1"/>
</dbReference>
<dbReference type="SUPFAM" id="SSF50249">
    <property type="entry name" value="Nucleic acid-binding proteins"/>
    <property type="match status" value="1"/>
</dbReference>
<name>A0A1F7UMH8_9BACT</name>
<dbReference type="GO" id="GO:0009328">
    <property type="term" value="C:phenylalanine-tRNA ligase complex"/>
    <property type="evidence" value="ECO:0007669"/>
    <property type="project" value="TreeGrafter"/>
</dbReference>
<dbReference type="Proteomes" id="UP000176598">
    <property type="component" value="Unassembled WGS sequence"/>
</dbReference>
<organism evidence="5 6">
    <name type="scientific">Candidatus Uhrbacteria bacterium RIFCSPHIGHO2_12_FULL_57_11</name>
    <dbReference type="NCBI Taxonomy" id="1802398"/>
    <lineage>
        <taxon>Bacteria</taxon>
        <taxon>Candidatus Uhriibacteriota</taxon>
    </lineage>
</organism>
<dbReference type="PANTHER" id="PTHR10947:SF0">
    <property type="entry name" value="PHENYLALANINE--TRNA LIGASE BETA SUBUNIT"/>
    <property type="match status" value="1"/>
</dbReference>
<dbReference type="GO" id="GO:0004826">
    <property type="term" value="F:phenylalanine-tRNA ligase activity"/>
    <property type="evidence" value="ECO:0007669"/>
    <property type="project" value="InterPro"/>
</dbReference>
<dbReference type="GO" id="GO:0000287">
    <property type="term" value="F:magnesium ion binding"/>
    <property type="evidence" value="ECO:0007669"/>
    <property type="project" value="InterPro"/>
</dbReference>
<dbReference type="GO" id="GO:0006432">
    <property type="term" value="P:phenylalanyl-tRNA aminoacylation"/>
    <property type="evidence" value="ECO:0007669"/>
    <property type="project" value="InterPro"/>
</dbReference>
<dbReference type="GO" id="GO:0005524">
    <property type="term" value="F:ATP binding"/>
    <property type="evidence" value="ECO:0007669"/>
    <property type="project" value="InterPro"/>
</dbReference>
<dbReference type="InterPro" id="IPR004532">
    <property type="entry name" value="Phe-tRNA-ligase_IIc_bsu_bact"/>
</dbReference>
<evidence type="ECO:0000313" key="6">
    <source>
        <dbReference type="Proteomes" id="UP000176598"/>
    </source>
</evidence>
<dbReference type="GO" id="GO:0000049">
    <property type="term" value="F:tRNA binding"/>
    <property type="evidence" value="ECO:0007669"/>
    <property type="project" value="UniProtKB-UniRule"/>
</dbReference>
<gene>
    <name evidence="5" type="ORF">A3F28_02210</name>
</gene>
<evidence type="ECO:0000256" key="1">
    <source>
        <dbReference type="ARBA" id="ARBA00022555"/>
    </source>
</evidence>
<evidence type="ECO:0000259" key="4">
    <source>
        <dbReference type="PROSITE" id="PS50886"/>
    </source>
</evidence>
<dbReference type="SMART" id="SM00873">
    <property type="entry name" value="B3_4"/>
    <property type="match status" value="1"/>
</dbReference>
<dbReference type="SUPFAM" id="SSF56037">
    <property type="entry name" value="PheT/TilS domain"/>
    <property type="match status" value="1"/>
</dbReference>
<dbReference type="CDD" id="cd02796">
    <property type="entry name" value="tRNA_bind_bactPheRS"/>
    <property type="match status" value="1"/>
</dbReference>
<evidence type="ECO:0000313" key="5">
    <source>
        <dbReference type="EMBL" id="OGL78897.1"/>
    </source>
</evidence>
<dbReference type="AlphaFoldDB" id="A0A1F7UMH8"/>
<dbReference type="InterPro" id="IPR020825">
    <property type="entry name" value="Phe-tRNA_synthase-like_B3/B4"/>
</dbReference>
<keyword evidence="2 3" id="KW-0694">RNA-binding</keyword>
<comment type="caution">
    <text evidence="5">The sequence shown here is derived from an EMBL/GenBank/DDBJ whole genome shotgun (WGS) entry which is preliminary data.</text>
</comment>
<dbReference type="PROSITE" id="PS50886">
    <property type="entry name" value="TRBD"/>
    <property type="match status" value="1"/>
</dbReference>